<feature type="compositionally biased region" description="Polar residues" evidence="1">
    <location>
        <begin position="193"/>
        <end position="202"/>
    </location>
</feature>
<name>A0A515ENL9_9BURK</name>
<sequence length="301" mass="32622">MATLYSHNEFAPPRPPGFLRAVALAIIAHGVLVAVLTIGVQWKRTLPPVTAQAELWASIPQTAAPAEPVEELTQPEPVKPVETPAPPVKQVADADIALAKEKARKEKEQERQQKLALEKQEQDKRAKELEAKEKLQKEKADKAAKDKKLEEQRAKDVKDAALAKDKEAKAKAEAKARDLEHQKTVQRMLQLANAASTSSDPNGSGSAAKSAGPSASYAGRIKAILRRNTTFTESLVGNPSTEAEVRTLSDGTIMSVKIIKSSGVKSWDDAVINAINKTETLPRDVDGRVPPVLIIIHTPKD</sequence>
<feature type="region of interest" description="Disordered" evidence="1">
    <location>
        <begin position="66"/>
        <end position="213"/>
    </location>
</feature>
<evidence type="ECO:0000256" key="2">
    <source>
        <dbReference type="SAM" id="Phobius"/>
    </source>
</evidence>
<dbReference type="EMBL" id="CP036282">
    <property type="protein sequence ID" value="QDL54224.1"/>
    <property type="molecule type" value="Genomic_DNA"/>
</dbReference>
<proteinExistence type="predicted"/>
<keyword evidence="2" id="KW-1133">Transmembrane helix</keyword>
<dbReference type="SUPFAM" id="SSF74653">
    <property type="entry name" value="TolA/TonB C-terminal domain"/>
    <property type="match status" value="1"/>
</dbReference>
<feature type="compositionally biased region" description="Basic and acidic residues" evidence="1">
    <location>
        <begin position="98"/>
        <end position="183"/>
    </location>
</feature>
<organism evidence="3 4">
    <name type="scientific">Rhodoferax aquaticus</name>
    <dbReference type="NCBI Taxonomy" id="2527691"/>
    <lineage>
        <taxon>Bacteria</taxon>
        <taxon>Pseudomonadati</taxon>
        <taxon>Pseudomonadota</taxon>
        <taxon>Betaproteobacteria</taxon>
        <taxon>Burkholderiales</taxon>
        <taxon>Comamonadaceae</taxon>
        <taxon>Rhodoferax</taxon>
    </lineage>
</organism>
<evidence type="ECO:0000256" key="1">
    <source>
        <dbReference type="SAM" id="MobiDB-lite"/>
    </source>
</evidence>
<keyword evidence="2" id="KW-0472">Membrane</keyword>
<gene>
    <name evidence="3" type="ORF">EXZ61_08620</name>
</gene>
<dbReference type="Pfam" id="PF13103">
    <property type="entry name" value="TonB_2"/>
    <property type="match status" value="1"/>
</dbReference>
<keyword evidence="2" id="KW-0812">Transmembrane</keyword>
<dbReference type="AlphaFoldDB" id="A0A515ENL9"/>
<protein>
    <submittedName>
        <fullName evidence="3">Cell envelope integrity protein TolA</fullName>
    </submittedName>
</protein>
<evidence type="ECO:0000313" key="3">
    <source>
        <dbReference type="EMBL" id="QDL54224.1"/>
    </source>
</evidence>
<feature type="compositionally biased region" description="Low complexity" evidence="1">
    <location>
        <begin position="203"/>
        <end position="213"/>
    </location>
</feature>
<feature type="transmembrane region" description="Helical" evidence="2">
    <location>
        <begin position="21"/>
        <end position="42"/>
    </location>
</feature>
<reference evidence="4" key="2">
    <citation type="journal article" date="2020" name="Int. J. Syst. Evol. Microbiol.">
        <title>Genomic insights into a novel species Rhodoferax aquaticus sp. nov., isolated from freshwater.</title>
        <authorList>
            <person name="Li T."/>
            <person name="Zhuo Y."/>
            <person name="Jin C.Z."/>
            <person name="Wu X."/>
            <person name="Ko S.R."/>
            <person name="Jin F.J."/>
            <person name="Ahn C.Y."/>
            <person name="Oh H.M."/>
            <person name="Lee H.G."/>
            <person name="Jin L."/>
        </authorList>
    </citation>
    <scope>NUCLEOTIDE SEQUENCE [LARGE SCALE GENOMIC DNA]</scope>
    <source>
        <strain evidence="4">Gr-4</strain>
    </source>
</reference>
<reference evidence="4" key="1">
    <citation type="submission" date="2019-02" db="EMBL/GenBank/DDBJ databases">
        <title>Complete genome sequence of Rhodoferax sp. Gr-4.</title>
        <authorList>
            <person name="Jin L."/>
        </authorList>
    </citation>
    <scope>NUCLEOTIDE SEQUENCE [LARGE SCALE GENOMIC DNA]</scope>
    <source>
        <strain evidence="4">Gr-4</strain>
    </source>
</reference>
<evidence type="ECO:0000313" key="4">
    <source>
        <dbReference type="Proteomes" id="UP000317365"/>
    </source>
</evidence>
<dbReference type="Gene3D" id="3.30.1150.10">
    <property type="match status" value="1"/>
</dbReference>
<keyword evidence="4" id="KW-1185">Reference proteome</keyword>
<accession>A0A515ENL9</accession>
<dbReference type="KEGG" id="rhg:EXZ61_08620"/>
<dbReference type="Proteomes" id="UP000317365">
    <property type="component" value="Chromosome"/>
</dbReference>